<comment type="caution">
    <text evidence="2">The sequence shown here is derived from an EMBL/GenBank/DDBJ whole genome shotgun (WGS) entry which is preliminary data.</text>
</comment>
<evidence type="ECO:0000313" key="2">
    <source>
        <dbReference type="EMBL" id="OQP58711.1"/>
    </source>
</evidence>
<gene>
    <name evidence="2" type="ORF">A3860_39430</name>
</gene>
<evidence type="ECO:0000259" key="1">
    <source>
        <dbReference type="Pfam" id="PF04471"/>
    </source>
</evidence>
<dbReference type="GO" id="GO:0004519">
    <property type="term" value="F:endonuclease activity"/>
    <property type="evidence" value="ECO:0007669"/>
    <property type="project" value="InterPro"/>
</dbReference>
<dbReference type="RefSeq" id="WP_081155170.1">
    <property type="nucleotide sequence ID" value="NZ_LVYD01000098.1"/>
</dbReference>
<dbReference type="GO" id="GO:0009307">
    <property type="term" value="P:DNA restriction-modification system"/>
    <property type="evidence" value="ECO:0007669"/>
    <property type="project" value="InterPro"/>
</dbReference>
<dbReference type="OrthoDB" id="1395176at2"/>
<proteinExistence type="predicted"/>
<dbReference type="Proteomes" id="UP000192796">
    <property type="component" value="Unassembled WGS sequence"/>
</dbReference>
<dbReference type="EMBL" id="LVYD01000098">
    <property type="protein sequence ID" value="OQP58711.1"/>
    <property type="molecule type" value="Genomic_DNA"/>
</dbReference>
<evidence type="ECO:0000313" key="3">
    <source>
        <dbReference type="Proteomes" id="UP000192796"/>
    </source>
</evidence>
<dbReference type="InterPro" id="IPR011335">
    <property type="entry name" value="Restrct_endonuc-II-like"/>
</dbReference>
<keyword evidence="3" id="KW-1185">Reference proteome</keyword>
<feature type="domain" description="Restriction endonuclease type IV Mrr" evidence="1">
    <location>
        <begin position="27"/>
        <end position="138"/>
    </location>
</feature>
<dbReference type="Pfam" id="PF04471">
    <property type="entry name" value="Mrr_cat"/>
    <property type="match status" value="1"/>
</dbReference>
<dbReference type="GO" id="GO:0003677">
    <property type="term" value="F:DNA binding"/>
    <property type="evidence" value="ECO:0007669"/>
    <property type="project" value="InterPro"/>
</dbReference>
<organism evidence="2 3">
    <name type="scientific">Niastella vici</name>
    <dbReference type="NCBI Taxonomy" id="1703345"/>
    <lineage>
        <taxon>Bacteria</taxon>
        <taxon>Pseudomonadati</taxon>
        <taxon>Bacteroidota</taxon>
        <taxon>Chitinophagia</taxon>
        <taxon>Chitinophagales</taxon>
        <taxon>Chitinophagaceae</taxon>
        <taxon>Niastella</taxon>
    </lineage>
</organism>
<protein>
    <recommendedName>
        <fullName evidence="1">Restriction endonuclease type IV Mrr domain-containing protein</fullName>
    </recommendedName>
</protein>
<accession>A0A1V9FKA2</accession>
<sequence length="443" mass="52060">MNKDYIEKYNEFNNYGDNSPNEVLQERGREFESLINEIMYSEGVLLNKSYHTIDNKSEQIDGAIEINGRVFLIEVKWVNSNIAASELYSFIGKVENKFHGTLGVFISRHKLSQNFINALNKGRRQSVIIIHGDDLDDLFTLEGPTFSEYISYCQKTLSYDNRTHVPVREYIEINNSKDTLPGKIEQYNREDIIVFLKQFIFNNVIVNAGEIMLELDKKSAAFQDNLIDYVLSNYLKLYQYAIKEKQYYTLSNLRQFLEIVTPSQSYCQSKAPDYYSEILPKQIKRLETVTVHNWFSKYYQDLDLAIRLEFEKFLITTFDNEFGTWDTENQLTYVIEELWNKLQAQTKEQLIKFYLDIFISKERLEKFAQKAFASWLINENQVSKTIMENWLSEKIIKAKGAYEGLNLEDLSVTVATTYNRLSKPIGFYTVSDWLAFIRQKVLE</sequence>
<reference evidence="2 3" key="1">
    <citation type="submission" date="2016-03" db="EMBL/GenBank/DDBJ databases">
        <title>Niastella vici sp. nov., isolated from farmland soil.</title>
        <authorList>
            <person name="Chen L."/>
            <person name="Wang D."/>
            <person name="Yang S."/>
            <person name="Wang G."/>
        </authorList>
    </citation>
    <scope>NUCLEOTIDE SEQUENCE [LARGE SCALE GENOMIC DNA]</scope>
    <source>
        <strain evidence="2 3">DJ57</strain>
    </source>
</reference>
<dbReference type="SUPFAM" id="SSF52980">
    <property type="entry name" value="Restriction endonuclease-like"/>
    <property type="match status" value="1"/>
</dbReference>
<dbReference type="STRING" id="1703345.A3860_39430"/>
<dbReference type="AlphaFoldDB" id="A0A1V9FKA2"/>
<name>A0A1V9FKA2_9BACT</name>
<dbReference type="InterPro" id="IPR007560">
    <property type="entry name" value="Restrct_endonuc_IV_Mrr"/>
</dbReference>